<protein>
    <submittedName>
        <fullName evidence="1">DUF4288 domain-containing protein</fullName>
    </submittedName>
</protein>
<name>A0ABX6ILP4_9ACTN</name>
<dbReference type="EMBL" id="CP045809">
    <property type="protein sequence ID" value="QHN36616.1"/>
    <property type="molecule type" value="Genomic_DNA"/>
</dbReference>
<sequence>MTSRNPYIAILVFEYNSNVEGFQSLYREDTVLIHAASEESARHLAQKKAR</sequence>
<accession>A0ABX6ILP4</accession>
<dbReference type="RefSeq" id="WP_353735564.1">
    <property type="nucleotide sequence ID" value="NZ_CP045806.1"/>
</dbReference>
<dbReference type="InterPro" id="IPR025630">
    <property type="entry name" value="DUF4288"/>
</dbReference>
<evidence type="ECO:0000313" key="2">
    <source>
        <dbReference type="Proteomes" id="UP001059836"/>
    </source>
</evidence>
<reference evidence="1" key="1">
    <citation type="journal article" date="2021" name="Nat. Microbiol.">
        <title>Cocultivation of an ultrasmall environmental parasitic bacterium with lytic ability against bacteria associated with wastewater foams.</title>
        <authorList>
            <person name="Batinovic S."/>
            <person name="Rose J.J.A."/>
            <person name="Ratcliffe J."/>
            <person name="Seviour R.J."/>
            <person name="Petrovski S."/>
        </authorList>
    </citation>
    <scope>NUCLEOTIDE SEQUENCE</scope>
    <source>
        <strain evidence="1">CON9</strain>
    </source>
</reference>
<proteinExistence type="predicted"/>
<dbReference type="Proteomes" id="UP001059836">
    <property type="component" value="Chromosome"/>
</dbReference>
<organism evidence="1 2">
    <name type="scientific">Gordonia pseudamarae</name>
    <dbReference type="NCBI Taxonomy" id="2831662"/>
    <lineage>
        <taxon>Bacteria</taxon>
        <taxon>Bacillati</taxon>
        <taxon>Actinomycetota</taxon>
        <taxon>Actinomycetes</taxon>
        <taxon>Mycobacteriales</taxon>
        <taxon>Gordoniaceae</taxon>
        <taxon>Gordonia</taxon>
    </lineage>
</organism>
<dbReference type="Pfam" id="PF14119">
    <property type="entry name" value="DUF4288"/>
    <property type="match status" value="1"/>
</dbReference>
<gene>
    <name evidence="1" type="ORF">GII31_18670</name>
</gene>
<keyword evidence="2" id="KW-1185">Reference proteome</keyword>
<evidence type="ECO:0000313" key="1">
    <source>
        <dbReference type="EMBL" id="QHN36616.1"/>
    </source>
</evidence>